<evidence type="ECO:0008006" key="3">
    <source>
        <dbReference type="Google" id="ProtNLM"/>
    </source>
</evidence>
<dbReference type="OrthoDB" id="10252687at2759"/>
<dbReference type="InterPro" id="IPR045114">
    <property type="entry name" value="Csn12-like"/>
</dbReference>
<name>A0A1Y2EZT3_PROLT</name>
<dbReference type="OMA" id="INRMFTL"/>
<gene>
    <name evidence="1" type="ORF">BCR37DRAFT_382959</name>
</gene>
<comment type="caution">
    <text evidence="1">The sequence shown here is derived from an EMBL/GenBank/DDBJ whole genome shotgun (WGS) entry which is preliminary data.</text>
</comment>
<dbReference type="GO" id="GO:0000973">
    <property type="term" value="P:post-transcriptional tethering of RNA polymerase II gene DNA at nuclear periphery"/>
    <property type="evidence" value="ECO:0007669"/>
    <property type="project" value="TreeGrafter"/>
</dbReference>
<keyword evidence="2" id="KW-1185">Reference proteome</keyword>
<dbReference type="PANTHER" id="PTHR12732:SF0">
    <property type="entry name" value="PCI DOMAIN-CONTAINING PROTEIN 2"/>
    <property type="match status" value="1"/>
</dbReference>
<dbReference type="GO" id="GO:0016973">
    <property type="term" value="P:poly(A)+ mRNA export from nucleus"/>
    <property type="evidence" value="ECO:0007669"/>
    <property type="project" value="TreeGrafter"/>
</dbReference>
<dbReference type="GO" id="GO:0006368">
    <property type="term" value="P:transcription elongation by RNA polymerase II"/>
    <property type="evidence" value="ECO:0007669"/>
    <property type="project" value="TreeGrafter"/>
</dbReference>
<accession>A0A1Y2EZT3</accession>
<sequence length="462" mass="52602">MDPNAVEYGSLTTYLLALNTAIYQKQGLRLECLLSLTDRQKNPFLHRLIDAKILRYTTDLREEQEIAVSTLFTWTETVQGFWRTAKCLADATHAVEAFEQASGLMQAIIRAFNEWEAWQLPVLFGACRDIRVLAMRADAYCRTQGNQEEHLEEAARLINKAFTICINDRAPMAQSRKWGTYAVLGILFKTYFKLNNLSLTKNVLRAVEVSELPSLQYFPKAHLVTWQYYLGVSLFMNGDYPSAQVELQRALQACTARAPKNVELIFSYLIPATLMTSRHLPSVQLLRKFPTLSTLFLPVIAAIRAGNPAAFDVALRKQETQLIGRRLYLTLERCRPLCLRTLARKVYLQRDRQTRIQVAMFTTALNLGYQLERTQNARQRAKLVAKLDGDKKSKAESPKALMDRLTDVFAKEINAEPLPFDDEEAECILANLIAGGFMKGYISRERSMVVLSAKDPFPKICR</sequence>
<dbReference type="EMBL" id="MCFI01000021">
    <property type="protein sequence ID" value="ORY76967.1"/>
    <property type="molecule type" value="Genomic_DNA"/>
</dbReference>
<dbReference type="GeneID" id="63786577"/>
<dbReference type="InterPro" id="IPR036388">
    <property type="entry name" value="WH-like_DNA-bd_sf"/>
</dbReference>
<dbReference type="STRING" id="56484.A0A1Y2EZT3"/>
<dbReference type="PANTHER" id="PTHR12732">
    <property type="entry name" value="UNCHARACTERIZED PROTEASOME COMPONENT REGION PCI-CONTAINING"/>
    <property type="match status" value="1"/>
</dbReference>
<dbReference type="Gene3D" id="1.10.10.10">
    <property type="entry name" value="Winged helix-like DNA-binding domain superfamily/Winged helix DNA-binding domain"/>
    <property type="match status" value="1"/>
</dbReference>
<evidence type="ECO:0000313" key="2">
    <source>
        <dbReference type="Proteomes" id="UP000193685"/>
    </source>
</evidence>
<dbReference type="SMART" id="SM00753">
    <property type="entry name" value="PAM"/>
    <property type="match status" value="1"/>
</dbReference>
<dbReference type="GO" id="GO:0003723">
    <property type="term" value="F:RNA binding"/>
    <property type="evidence" value="ECO:0007669"/>
    <property type="project" value="InterPro"/>
</dbReference>
<proteinExistence type="predicted"/>
<dbReference type="RefSeq" id="XP_040722807.1">
    <property type="nucleotide sequence ID" value="XM_040869978.1"/>
</dbReference>
<dbReference type="AlphaFoldDB" id="A0A1Y2EZT3"/>
<protein>
    <recommendedName>
        <fullName evidence="3">PCI domain-containing protein</fullName>
    </recommendedName>
</protein>
<reference evidence="1 2" key="1">
    <citation type="submission" date="2016-07" db="EMBL/GenBank/DDBJ databases">
        <title>Pervasive Adenine N6-methylation of Active Genes in Fungi.</title>
        <authorList>
            <consortium name="DOE Joint Genome Institute"/>
            <person name="Mondo S.J."/>
            <person name="Dannebaum R.O."/>
            <person name="Kuo R.C."/>
            <person name="Labutti K."/>
            <person name="Haridas S."/>
            <person name="Kuo A."/>
            <person name="Salamov A."/>
            <person name="Ahrendt S.R."/>
            <person name="Lipzen A."/>
            <person name="Sullivan W."/>
            <person name="Andreopoulos W.B."/>
            <person name="Clum A."/>
            <person name="Lindquist E."/>
            <person name="Daum C."/>
            <person name="Ramamoorthy G.K."/>
            <person name="Gryganskyi A."/>
            <person name="Culley D."/>
            <person name="Magnuson J.K."/>
            <person name="James T.Y."/>
            <person name="O'Malley M.A."/>
            <person name="Stajich J.E."/>
            <person name="Spatafora J.W."/>
            <person name="Visel A."/>
            <person name="Grigoriev I.V."/>
        </authorList>
    </citation>
    <scope>NUCLEOTIDE SEQUENCE [LARGE SCALE GENOMIC DNA]</scope>
    <source>
        <strain evidence="1 2">12-1054</strain>
    </source>
</reference>
<dbReference type="Proteomes" id="UP000193685">
    <property type="component" value="Unassembled WGS sequence"/>
</dbReference>
<evidence type="ECO:0000313" key="1">
    <source>
        <dbReference type="EMBL" id="ORY76967.1"/>
    </source>
</evidence>
<dbReference type="GO" id="GO:0003690">
    <property type="term" value="F:double-stranded DNA binding"/>
    <property type="evidence" value="ECO:0007669"/>
    <property type="project" value="InterPro"/>
</dbReference>
<dbReference type="GO" id="GO:0070390">
    <property type="term" value="C:transcription export complex 2"/>
    <property type="evidence" value="ECO:0007669"/>
    <property type="project" value="TreeGrafter"/>
</dbReference>
<organism evidence="1 2">
    <name type="scientific">Protomyces lactucae-debilis</name>
    <dbReference type="NCBI Taxonomy" id="2754530"/>
    <lineage>
        <taxon>Eukaryota</taxon>
        <taxon>Fungi</taxon>
        <taxon>Dikarya</taxon>
        <taxon>Ascomycota</taxon>
        <taxon>Taphrinomycotina</taxon>
        <taxon>Taphrinomycetes</taxon>
        <taxon>Taphrinales</taxon>
        <taxon>Protomycetaceae</taxon>
        <taxon>Protomyces</taxon>
    </lineage>
</organism>